<evidence type="ECO:0000256" key="1">
    <source>
        <dbReference type="ARBA" id="ARBA00004496"/>
    </source>
</evidence>
<dbReference type="PROSITE" id="PS00178">
    <property type="entry name" value="AA_TRNA_LIGASE_I"/>
    <property type="match status" value="1"/>
</dbReference>
<comment type="subcellular location">
    <subcellularLocation>
        <location evidence="1">Cytoplasm</location>
    </subcellularLocation>
</comment>
<evidence type="ECO:0000256" key="6">
    <source>
        <dbReference type="ARBA" id="ARBA00022741"/>
    </source>
</evidence>
<evidence type="ECO:0000256" key="5">
    <source>
        <dbReference type="ARBA" id="ARBA00022598"/>
    </source>
</evidence>
<dbReference type="GO" id="GO:0006438">
    <property type="term" value="P:valyl-tRNA aminoacylation"/>
    <property type="evidence" value="ECO:0007669"/>
    <property type="project" value="UniProtKB-UniRule"/>
</dbReference>
<dbReference type="SUPFAM" id="SSF52374">
    <property type="entry name" value="Nucleotidylyl transferase"/>
    <property type="match status" value="1"/>
</dbReference>
<keyword evidence="9 12" id="KW-0030">Aminoacyl-tRNA synthetase</keyword>
<proteinExistence type="inferred from homology"/>
<dbReference type="NCBIfam" id="NF004349">
    <property type="entry name" value="PRK05729.1"/>
    <property type="match status" value="1"/>
</dbReference>
<feature type="domain" description="Methionyl/Valyl/Leucyl/Isoleucyl-tRNA synthetase anticodon-binding" evidence="14">
    <location>
        <begin position="614"/>
        <end position="715"/>
    </location>
</feature>
<dbReference type="InterPro" id="IPR002300">
    <property type="entry name" value="aa-tRNA-synth_Ia"/>
</dbReference>
<dbReference type="SUPFAM" id="SSF50677">
    <property type="entry name" value="ValRS/IleRS/LeuRS editing domain"/>
    <property type="match status" value="1"/>
</dbReference>
<dbReference type="InterPro" id="IPR002303">
    <property type="entry name" value="Valyl-tRNA_ligase"/>
</dbReference>
<evidence type="ECO:0000256" key="10">
    <source>
        <dbReference type="ARBA" id="ARBA00047552"/>
    </source>
</evidence>
<dbReference type="InterPro" id="IPR013155">
    <property type="entry name" value="M/V/L/I-tRNA-synth_anticd-bd"/>
</dbReference>
<reference evidence="15 16" key="1">
    <citation type="journal article" date="2015" name="Nature">
        <title>rRNA introns, odd ribosomes, and small enigmatic genomes across a large radiation of phyla.</title>
        <authorList>
            <person name="Brown C.T."/>
            <person name="Hug L.A."/>
            <person name="Thomas B.C."/>
            <person name="Sharon I."/>
            <person name="Castelle C.J."/>
            <person name="Singh A."/>
            <person name="Wilkins M.J."/>
            <person name="Williams K.H."/>
            <person name="Banfield J.F."/>
        </authorList>
    </citation>
    <scope>NUCLEOTIDE SEQUENCE [LARGE SCALE GENOMIC DNA]</scope>
</reference>
<dbReference type="EC" id="6.1.1.9" evidence="3 11"/>
<sequence>MYEKLKKPYDPKATEERIYKLWEESGFFNPDNLPPFSSGQAGERKEVFTIMMPPPNVTGVLHMGHALMITLEDIMIRYKRMRGFKTLWLPGTDHAAIATQSRVEKDIQKKEGKSRHDLGREEMLKRIKDFASQSHDTIVSQIKVMGASCDWSREAFTLDEKRNIAVNTIFKKMYDDGLIYRGNRIVNWDPKGQTTISDDEIVYEERTAKLYTFKYSKDFPIPISTTRPETKVGDVAVAVHPDDKRYTKFVGKEYDLEFCGVPIHIKVIADKEVDPAFGTGALGVTPAHSMIDWEMAERHNLPRPQVINEYAKMSVGNENLAGKKTTEAREIIIDWLRSENLLEKEEDVKQNISTAERTGGIIEPLPKLQWFINVNKPIKERENKTLKDLMREPFEKGEIKIIPDYFSKTYFHWIENLRDWCISRQIWYGHRVPVWYNEKEEIFCDIKAPEGGNWKQDEDTLDTWFSSGLWTFSTLGWPEKTKDWETFHPTDVLETGYEILFFWVARMVLMSEYALGVIPFKNVFLHGTVRDAKGRKMSKSLNNGIDPLDIADKFGADAGRMALVVGTAPGTDSKISEDKIKGYKNFSNKIWNITRFILDNTDEESFGNIVKNKLTKEFSEIAEDITSDMENYRFHLASEKIYQYIWHRFADEILEESKEIIKLGDEKAKERKATLVSIWVDCLKILHPFIPFVTEEIWSMLPIKNRNLLLVEKWPS</sequence>
<dbReference type="SUPFAM" id="SSF47323">
    <property type="entry name" value="Anticodon-binding domain of a subclass of class I aminoacyl-tRNA synthetases"/>
    <property type="match status" value="1"/>
</dbReference>
<dbReference type="Gene3D" id="3.40.50.620">
    <property type="entry name" value="HUPs"/>
    <property type="match status" value="2"/>
</dbReference>
<dbReference type="Pfam" id="PF00133">
    <property type="entry name" value="tRNA-synt_1"/>
    <property type="match status" value="2"/>
</dbReference>
<evidence type="ECO:0000256" key="9">
    <source>
        <dbReference type="ARBA" id="ARBA00023146"/>
    </source>
</evidence>
<comment type="similarity">
    <text evidence="12">Belongs to the class-I aminoacyl-tRNA synthetase family.</text>
</comment>
<dbReference type="CDD" id="cd07962">
    <property type="entry name" value="Anticodon_Ia_Val"/>
    <property type="match status" value="1"/>
</dbReference>
<dbReference type="Gene3D" id="1.10.730.10">
    <property type="entry name" value="Isoleucyl-tRNA Synthetase, Domain 1"/>
    <property type="match status" value="1"/>
</dbReference>
<evidence type="ECO:0000256" key="4">
    <source>
        <dbReference type="ARBA" id="ARBA00022490"/>
    </source>
</evidence>
<dbReference type="GO" id="GO:0005829">
    <property type="term" value="C:cytosol"/>
    <property type="evidence" value="ECO:0007669"/>
    <property type="project" value="TreeGrafter"/>
</dbReference>
<dbReference type="PRINTS" id="PR00986">
    <property type="entry name" value="TRNASYNTHVAL"/>
</dbReference>
<evidence type="ECO:0000256" key="2">
    <source>
        <dbReference type="ARBA" id="ARBA00011245"/>
    </source>
</evidence>
<evidence type="ECO:0000259" key="14">
    <source>
        <dbReference type="Pfam" id="PF08264"/>
    </source>
</evidence>
<name>A0A0G0TZX9_9BACT</name>
<dbReference type="InterPro" id="IPR033705">
    <property type="entry name" value="Anticodon_Ia_Val"/>
</dbReference>
<gene>
    <name evidence="15" type="ORF">UT78_C0003G0011</name>
</gene>
<dbReference type="FunFam" id="3.40.50.620:FF:000032">
    <property type="entry name" value="Valine--tRNA ligase"/>
    <property type="match status" value="1"/>
</dbReference>
<evidence type="ECO:0000256" key="12">
    <source>
        <dbReference type="RuleBase" id="RU363035"/>
    </source>
</evidence>
<evidence type="ECO:0000259" key="13">
    <source>
        <dbReference type="Pfam" id="PF00133"/>
    </source>
</evidence>
<dbReference type="NCBIfam" id="TIGR00422">
    <property type="entry name" value="valS"/>
    <property type="match status" value="1"/>
</dbReference>
<dbReference type="InterPro" id="IPR001412">
    <property type="entry name" value="aa-tRNA-synth_I_CS"/>
</dbReference>
<dbReference type="CDD" id="cd00817">
    <property type="entry name" value="ValRS_core"/>
    <property type="match status" value="1"/>
</dbReference>
<dbReference type="Pfam" id="PF08264">
    <property type="entry name" value="Anticodon_1"/>
    <property type="match status" value="1"/>
</dbReference>
<evidence type="ECO:0000313" key="15">
    <source>
        <dbReference type="EMBL" id="KKR43492.1"/>
    </source>
</evidence>
<evidence type="ECO:0000256" key="8">
    <source>
        <dbReference type="ARBA" id="ARBA00022917"/>
    </source>
</evidence>
<comment type="subunit">
    <text evidence="2">Monomer.</text>
</comment>
<comment type="catalytic activity">
    <reaction evidence="10">
        <text>tRNA(Val) + L-valine + ATP = L-valyl-tRNA(Val) + AMP + diphosphate</text>
        <dbReference type="Rhea" id="RHEA:10704"/>
        <dbReference type="Rhea" id="RHEA-COMP:9672"/>
        <dbReference type="Rhea" id="RHEA-COMP:9708"/>
        <dbReference type="ChEBI" id="CHEBI:30616"/>
        <dbReference type="ChEBI" id="CHEBI:33019"/>
        <dbReference type="ChEBI" id="CHEBI:57762"/>
        <dbReference type="ChEBI" id="CHEBI:78442"/>
        <dbReference type="ChEBI" id="CHEBI:78537"/>
        <dbReference type="ChEBI" id="CHEBI:456215"/>
        <dbReference type="EC" id="6.1.1.9"/>
    </reaction>
</comment>
<dbReference type="PANTHER" id="PTHR11946:SF93">
    <property type="entry name" value="VALINE--TRNA LIGASE, CHLOROPLASTIC_MITOCHONDRIAL 2"/>
    <property type="match status" value="1"/>
</dbReference>
<dbReference type="GO" id="GO:0002161">
    <property type="term" value="F:aminoacyl-tRNA deacylase activity"/>
    <property type="evidence" value="ECO:0007669"/>
    <property type="project" value="InterPro"/>
</dbReference>
<keyword evidence="6 12" id="KW-0547">Nucleotide-binding</keyword>
<comment type="caution">
    <text evidence="15">The sequence shown here is derived from an EMBL/GenBank/DDBJ whole genome shotgun (WGS) entry which is preliminary data.</text>
</comment>
<keyword evidence="4" id="KW-0963">Cytoplasm</keyword>
<dbReference type="AlphaFoldDB" id="A0A0G0TZX9"/>
<keyword evidence="7 12" id="KW-0067">ATP-binding</keyword>
<evidence type="ECO:0000256" key="3">
    <source>
        <dbReference type="ARBA" id="ARBA00013169"/>
    </source>
</evidence>
<keyword evidence="5 12" id="KW-0436">Ligase</keyword>
<evidence type="ECO:0000256" key="7">
    <source>
        <dbReference type="ARBA" id="ARBA00022840"/>
    </source>
</evidence>
<feature type="domain" description="Aminoacyl-tRNA synthetase class Ia" evidence="13">
    <location>
        <begin position="451"/>
        <end position="575"/>
    </location>
</feature>
<dbReference type="PANTHER" id="PTHR11946">
    <property type="entry name" value="VALYL-TRNA SYNTHETASES"/>
    <property type="match status" value="1"/>
</dbReference>
<dbReference type="InterPro" id="IPR009008">
    <property type="entry name" value="Val/Leu/Ile-tRNA-synth_edit"/>
</dbReference>
<protein>
    <recommendedName>
        <fullName evidence="3 11">Valine--tRNA ligase</fullName>
        <ecNumber evidence="3 11">6.1.1.9</ecNumber>
    </recommendedName>
</protein>
<dbReference type="Proteomes" id="UP000034301">
    <property type="component" value="Unassembled WGS sequence"/>
</dbReference>
<dbReference type="EMBL" id="LBYC01000003">
    <property type="protein sequence ID" value="KKR43492.1"/>
    <property type="molecule type" value="Genomic_DNA"/>
</dbReference>
<dbReference type="PATRIC" id="fig|1618776.3.peg.201"/>
<evidence type="ECO:0000313" key="16">
    <source>
        <dbReference type="Proteomes" id="UP000034301"/>
    </source>
</evidence>
<organism evidence="15 16">
    <name type="scientific">Candidatus Nomurabacteria bacterium GW2011_GWF2_40_12</name>
    <dbReference type="NCBI Taxonomy" id="1618776"/>
    <lineage>
        <taxon>Bacteria</taxon>
        <taxon>Candidatus Nomuraibacteriota</taxon>
    </lineage>
</organism>
<dbReference type="GO" id="GO:0005524">
    <property type="term" value="F:ATP binding"/>
    <property type="evidence" value="ECO:0007669"/>
    <property type="project" value="UniProtKB-KW"/>
</dbReference>
<dbReference type="GO" id="GO:0004832">
    <property type="term" value="F:valine-tRNA ligase activity"/>
    <property type="evidence" value="ECO:0007669"/>
    <property type="project" value="UniProtKB-UniRule"/>
</dbReference>
<evidence type="ECO:0000256" key="11">
    <source>
        <dbReference type="NCBIfam" id="TIGR00422"/>
    </source>
</evidence>
<keyword evidence="8 12" id="KW-0648">Protein biosynthesis</keyword>
<dbReference type="InterPro" id="IPR014729">
    <property type="entry name" value="Rossmann-like_a/b/a_fold"/>
</dbReference>
<feature type="domain" description="Aminoacyl-tRNA synthetase class Ia" evidence="13">
    <location>
        <begin position="18"/>
        <end position="445"/>
    </location>
</feature>
<accession>A0A0G0TZX9</accession>
<dbReference type="InterPro" id="IPR009080">
    <property type="entry name" value="tRNAsynth_Ia_anticodon-bd"/>
</dbReference>